<evidence type="ECO:0000256" key="4">
    <source>
        <dbReference type="ARBA" id="ARBA00022694"/>
    </source>
</evidence>
<feature type="domain" description="Gcp-like" evidence="9">
    <location>
        <begin position="32"/>
        <end position="80"/>
    </location>
</feature>
<accession>A0A644V774</accession>
<organism evidence="10">
    <name type="scientific">bioreactor metagenome</name>
    <dbReference type="NCBI Taxonomy" id="1076179"/>
    <lineage>
        <taxon>unclassified sequences</taxon>
        <taxon>metagenomes</taxon>
        <taxon>ecological metagenomes</taxon>
    </lineage>
</organism>
<dbReference type="PANTHER" id="PTHR11735:SF6">
    <property type="entry name" value="TRNA N6-ADENOSINE THREONYLCARBAMOYLTRANSFERASE, MITOCHONDRIAL"/>
    <property type="match status" value="1"/>
</dbReference>
<keyword evidence="4" id="KW-0819">tRNA processing</keyword>
<protein>
    <recommendedName>
        <fullName evidence="1">N(6)-L-threonylcarbamoyladenine synthase</fullName>
        <ecNumber evidence="1">2.3.1.234</ecNumber>
    </recommendedName>
</protein>
<evidence type="ECO:0000256" key="2">
    <source>
        <dbReference type="ARBA" id="ARBA00022490"/>
    </source>
</evidence>
<dbReference type="Pfam" id="PF00814">
    <property type="entry name" value="TsaD"/>
    <property type="match status" value="2"/>
</dbReference>
<feature type="domain" description="Gcp-like" evidence="9">
    <location>
        <begin position="102"/>
        <end position="369"/>
    </location>
</feature>
<dbReference type="NCBIfam" id="TIGR00329">
    <property type="entry name" value="gcp_kae1"/>
    <property type="match status" value="1"/>
</dbReference>
<keyword evidence="6" id="KW-0408">Iron</keyword>
<dbReference type="EMBL" id="VSSQ01000235">
    <property type="protein sequence ID" value="MPL87209.1"/>
    <property type="molecule type" value="Genomic_DNA"/>
</dbReference>
<evidence type="ECO:0000256" key="3">
    <source>
        <dbReference type="ARBA" id="ARBA00022679"/>
    </source>
</evidence>
<sequence>MNLLAIETSCDETALAIFNFDKKQKKEIKFSVLSNHVLSQINIHREFGGVFPALAKREHAKNIVQIFEECLKEANLYKEKSVKIRDTKKKKIKKLLERESEMCGEILSLAQKIEKPDIDAAAITSGPGLAPALWVGINFAKALNILWGIKIYPINHMEGHIISAFVSPISEKNFLIKDISYPALALLISGGHTEINYFEKIGKYKKIGQTVDDATGEAFDKVARSLGLPYPGGPEISKIAALARTNNLQIEKEFKLPRPMLHSSDLNFSFSGLKTAVINTIKKMKEANKSDEEIKNKIALDFENAVTEILIKKIKDAVEKYNAKSLVIGGGVIANTFIRKNFLEFSEKENLNLYLPEKFLTGDNAFMIGTVALHKIVNGKKKTKIKNIKADSNWSVENL</sequence>
<evidence type="ECO:0000256" key="1">
    <source>
        <dbReference type="ARBA" id="ARBA00012156"/>
    </source>
</evidence>
<keyword evidence="2" id="KW-0963">Cytoplasm</keyword>
<dbReference type="EC" id="2.3.1.234" evidence="1"/>
<dbReference type="PANTHER" id="PTHR11735">
    <property type="entry name" value="TRNA N6-ADENOSINE THREONYLCARBAMOYLTRANSFERASE"/>
    <property type="match status" value="1"/>
</dbReference>
<gene>
    <name evidence="10" type="primary">tsaD_17</name>
    <name evidence="10" type="ORF">SDC9_33204</name>
</gene>
<dbReference type="InterPro" id="IPR043129">
    <property type="entry name" value="ATPase_NBD"/>
</dbReference>
<dbReference type="FunFam" id="3.30.420.40:FF:000040">
    <property type="entry name" value="tRNA N6-adenosine threonylcarbamoyltransferase"/>
    <property type="match status" value="1"/>
</dbReference>
<evidence type="ECO:0000256" key="8">
    <source>
        <dbReference type="ARBA" id="ARBA00048117"/>
    </source>
</evidence>
<dbReference type="GO" id="GO:0061711">
    <property type="term" value="F:tRNA N(6)-L-threonylcarbamoyladenine synthase activity"/>
    <property type="evidence" value="ECO:0007669"/>
    <property type="project" value="UniProtKB-EC"/>
</dbReference>
<proteinExistence type="inferred from homology"/>
<keyword evidence="7 10" id="KW-0012">Acyltransferase</keyword>
<dbReference type="Gene3D" id="3.30.420.40">
    <property type="match status" value="2"/>
</dbReference>
<comment type="caution">
    <text evidence="10">The sequence shown here is derived from an EMBL/GenBank/DDBJ whole genome shotgun (WGS) entry which is preliminary data.</text>
</comment>
<evidence type="ECO:0000256" key="6">
    <source>
        <dbReference type="ARBA" id="ARBA00023004"/>
    </source>
</evidence>
<dbReference type="InterPro" id="IPR000905">
    <property type="entry name" value="Gcp-like_dom"/>
</dbReference>
<dbReference type="GO" id="GO:0046872">
    <property type="term" value="F:metal ion binding"/>
    <property type="evidence" value="ECO:0007669"/>
    <property type="project" value="UniProtKB-KW"/>
</dbReference>
<evidence type="ECO:0000259" key="9">
    <source>
        <dbReference type="Pfam" id="PF00814"/>
    </source>
</evidence>
<name>A0A644V774_9ZZZZ</name>
<dbReference type="PRINTS" id="PR00789">
    <property type="entry name" value="OSIALOPTASE"/>
</dbReference>
<keyword evidence="5" id="KW-0479">Metal-binding</keyword>
<comment type="catalytic activity">
    <reaction evidence="8">
        <text>L-threonylcarbamoyladenylate + adenosine(37) in tRNA = N(6)-L-threonylcarbamoyladenosine(37) in tRNA + AMP + H(+)</text>
        <dbReference type="Rhea" id="RHEA:37059"/>
        <dbReference type="Rhea" id="RHEA-COMP:10162"/>
        <dbReference type="Rhea" id="RHEA-COMP:10163"/>
        <dbReference type="ChEBI" id="CHEBI:15378"/>
        <dbReference type="ChEBI" id="CHEBI:73682"/>
        <dbReference type="ChEBI" id="CHEBI:74411"/>
        <dbReference type="ChEBI" id="CHEBI:74418"/>
        <dbReference type="ChEBI" id="CHEBI:456215"/>
        <dbReference type="EC" id="2.3.1.234"/>
    </reaction>
</comment>
<dbReference type="HAMAP" id="MF_01445">
    <property type="entry name" value="TsaD"/>
    <property type="match status" value="1"/>
</dbReference>
<dbReference type="GO" id="GO:0002949">
    <property type="term" value="P:tRNA threonylcarbamoyladenosine modification"/>
    <property type="evidence" value="ECO:0007669"/>
    <property type="project" value="InterPro"/>
</dbReference>
<dbReference type="SUPFAM" id="SSF53067">
    <property type="entry name" value="Actin-like ATPase domain"/>
    <property type="match status" value="3"/>
</dbReference>
<dbReference type="AlphaFoldDB" id="A0A644V774"/>
<keyword evidence="3 10" id="KW-0808">Transferase</keyword>
<reference evidence="10" key="1">
    <citation type="submission" date="2019-08" db="EMBL/GenBank/DDBJ databases">
        <authorList>
            <person name="Kucharzyk K."/>
            <person name="Murdoch R.W."/>
            <person name="Higgins S."/>
            <person name="Loffler F."/>
        </authorList>
    </citation>
    <scope>NUCLEOTIDE SEQUENCE</scope>
</reference>
<dbReference type="InterPro" id="IPR017861">
    <property type="entry name" value="KAE1/TsaD"/>
</dbReference>
<evidence type="ECO:0000256" key="5">
    <source>
        <dbReference type="ARBA" id="ARBA00022723"/>
    </source>
</evidence>
<dbReference type="InterPro" id="IPR022450">
    <property type="entry name" value="TsaD"/>
</dbReference>
<evidence type="ECO:0000256" key="7">
    <source>
        <dbReference type="ARBA" id="ARBA00023315"/>
    </source>
</evidence>
<evidence type="ECO:0000313" key="10">
    <source>
        <dbReference type="EMBL" id="MPL87209.1"/>
    </source>
</evidence>